<organism evidence="2 3">
    <name type="scientific">Candidatus Paracaedimonas acanthamoebae</name>
    <dbReference type="NCBI Taxonomy" id="244581"/>
    <lineage>
        <taxon>Bacteria</taxon>
        <taxon>Pseudomonadati</taxon>
        <taxon>Pseudomonadota</taxon>
        <taxon>Alphaproteobacteria</taxon>
        <taxon>Holosporales</taxon>
        <taxon>Caedimonadaceae</taxon>
        <taxon>Candidatus Paracaedimonas</taxon>
    </lineage>
</organism>
<sequence>MNSNKIFQRLLALALVCFHCFSFLASSSMDVDDENVRRDENIIRVERAENPKKRPREEPNEVLDLELSPNKKPKILQIKTMSIALLKGDVPNFGERVKRYNLKSNIDGEVYVESKVVHVTGWSDFIVKSIEEEEAPHPIEGNASLLKSSIIIIKHNGRKFAFVFGDGRYLLKREFLEPDFGLKVSLNGSDDNQIKSIESQTVASNPRSSSVSYKSPVPSRKFMMSSTDQLKGITDKKYSGKGAYVRIEQPPQTIDDLPGLCATLETLYSRPIDEEKYPWANKIVPVKDYSLQMKLDELLAKSLKTENQVSTWNLLRPWAEDPPPENENTCPSYYTLGQSHTAYSDLETIFQKLKHKISKPKTTIDRLKTLRIKCYNNQECYESWSAYEALTFETEYNNAMYVLNEGQWYKPKQDYAQKVDEYLQTLYSASQQNTFLKFPVSKKDEEEADYNERAASSSDGKLLLMDRRDIPASAAGHSNVEMCDLLAQRYLIHVKCGTDSAPLSHLFSQGSISAEILKRDKAYRIRAKDKFVRAELLELCREECKPLFQKIQSDFEDYLKSSTEDISQEDKNNFLLKQYQSTFDSTLHIPTAAKGIEKEKSLKMNKKLSPDQILRQYFEKKFLEILRDRFNEICKDLNSDLSGKKRDLSIRKKLIDCCKKNLGKAFTPTMDVTFPKKCEEYQRKFNDFFEVGKFNPNNYTIVYGIITDKKNLADIRKVIPFFSRINLKRHVEYLHGLGYKGVLIKMIPVHSSQTTINFPAQSKTSTE</sequence>
<reference evidence="2" key="1">
    <citation type="submission" date="2021-02" db="EMBL/GenBank/DDBJ databases">
        <title>Thiocyanate and organic carbon inputs drive convergent selection for specific autotrophic Afipia and Thiobacillus strains within complex microbiomes.</title>
        <authorList>
            <person name="Huddy R.J."/>
            <person name="Sachdeva R."/>
            <person name="Kadzinga F."/>
            <person name="Kantor R.S."/>
            <person name="Harrison S.T.L."/>
            <person name="Banfield J.F."/>
        </authorList>
    </citation>
    <scope>NUCLEOTIDE SEQUENCE</scope>
    <source>
        <strain evidence="2">SCN18_10_11_15_R4_P_38_20</strain>
    </source>
</reference>
<keyword evidence="1" id="KW-0732">Signal</keyword>
<proteinExistence type="predicted"/>
<accession>A0A8J7PS66</accession>
<evidence type="ECO:0000313" key="3">
    <source>
        <dbReference type="Proteomes" id="UP000664414"/>
    </source>
</evidence>
<evidence type="ECO:0000256" key="1">
    <source>
        <dbReference type="SAM" id="SignalP"/>
    </source>
</evidence>
<comment type="caution">
    <text evidence="2">The sequence shown here is derived from an EMBL/GenBank/DDBJ whole genome shotgun (WGS) entry which is preliminary data.</text>
</comment>
<dbReference type="InterPro" id="IPR026487">
    <property type="entry name" value="CHP04141"/>
</dbReference>
<dbReference type="Proteomes" id="UP000664414">
    <property type="component" value="Unassembled WGS sequence"/>
</dbReference>
<dbReference type="NCBIfam" id="TIGR04141">
    <property type="entry name" value="TIGR04141 family sporadically distributed protein"/>
    <property type="match status" value="1"/>
</dbReference>
<protein>
    <submittedName>
        <fullName evidence="2">TIGR04141 family sporadically distributed protein</fullName>
    </submittedName>
</protein>
<dbReference type="AlphaFoldDB" id="A0A8J7PS66"/>
<name>A0A8J7PS66_9PROT</name>
<gene>
    <name evidence="2" type="ORF">J0H12_01865</name>
</gene>
<dbReference type="Pfam" id="PF19614">
    <property type="entry name" value="DUF6119"/>
    <property type="match status" value="2"/>
</dbReference>
<feature type="chain" id="PRO_5035258869" evidence="1">
    <location>
        <begin position="26"/>
        <end position="767"/>
    </location>
</feature>
<dbReference type="EMBL" id="JAFKGL010000012">
    <property type="protein sequence ID" value="MBN9412659.1"/>
    <property type="molecule type" value="Genomic_DNA"/>
</dbReference>
<evidence type="ECO:0000313" key="2">
    <source>
        <dbReference type="EMBL" id="MBN9412659.1"/>
    </source>
</evidence>
<feature type="signal peptide" evidence="1">
    <location>
        <begin position="1"/>
        <end position="25"/>
    </location>
</feature>